<dbReference type="EMBL" id="FXTK01000002">
    <property type="protein sequence ID" value="SMO40315.1"/>
    <property type="molecule type" value="Genomic_DNA"/>
</dbReference>
<evidence type="ECO:0000313" key="2">
    <source>
        <dbReference type="Proteomes" id="UP000319014"/>
    </source>
</evidence>
<sequence>MRTQMQIGNDVEAKLHASIRTCAGALAELDTALHSMNLVSLQGKLADSMASQVVLLRDLAQEFYGTELPEDPVKLQEALEDLRNQPGATPLI</sequence>
<name>A0A521AZU1_9RHOB</name>
<protein>
    <submittedName>
        <fullName evidence="1">Uncharacterized protein</fullName>
    </submittedName>
</protein>
<reference evidence="1 2" key="1">
    <citation type="submission" date="2017-05" db="EMBL/GenBank/DDBJ databases">
        <authorList>
            <person name="Varghese N."/>
            <person name="Submissions S."/>
        </authorList>
    </citation>
    <scope>NUCLEOTIDE SEQUENCE [LARGE SCALE GENOMIC DNA]</scope>
    <source>
        <strain evidence="1 2">DSM 100094</strain>
    </source>
</reference>
<organism evidence="1 2">
    <name type="scientific">Paracoccus laeviglucosivorans</name>
    <dbReference type="NCBI Taxonomy" id="1197861"/>
    <lineage>
        <taxon>Bacteria</taxon>
        <taxon>Pseudomonadati</taxon>
        <taxon>Pseudomonadota</taxon>
        <taxon>Alphaproteobacteria</taxon>
        <taxon>Rhodobacterales</taxon>
        <taxon>Paracoccaceae</taxon>
        <taxon>Paracoccus</taxon>
    </lineage>
</organism>
<keyword evidence="2" id="KW-1185">Reference proteome</keyword>
<dbReference type="AlphaFoldDB" id="A0A521AZU1"/>
<gene>
    <name evidence="1" type="ORF">SAMN06265221_10211</name>
</gene>
<dbReference type="Proteomes" id="UP000319014">
    <property type="component" value="Unassembled WGS sequence"/>
</dbReference>
<evidence type="ECO:0000313" key="1">
    <source>
        <dbReference type="EMBL" id="SMO40315.1"/>
    </source>
</evidence>
<accession>A0A521AZU1</accession>
<proteinExistence type="predicted"/>